<feature type="domain" description="LysM" evidence="3">
    <location>
        <begin position="29"/>
        <end position="73"/>
    </location>
</feature>
<evidence type="ECO:0000256" key="1">
    <source>
        <dbReference type="ARBA" id="ARBA00022729"/>
    </source>
</evidence>
<dbReference type="PROSITE" id="PS51782">
    <property type="entry name" value="LYSM"/>
    <property type="match status" value="1"/>
</dbReference>
<dbReference type="PANTHER" id="PTHR11575">
    <property type="entry name" value="5'-NUCLEOTIDASE-RELATED"/>
    <property type="match status" value="1"/>
</dbReference>
<comment type="caution">
    <text evidence="4">The sequence shown here is derived from an EMBL/GenBank/DDBJ whole genome shotgun (WGS) entry which is preliminary data.</text>
</comment>
<protein>
    <submittedName>
        <fullName evidence="4">5'-nucleotidase</fullName>
        <ecNumber evidence="4">3.1.3.5</ecNumber>
    </submittedName>
</protein>
<dbReference type="SUPFAM" id="SSF55816">
    <property type="entry name" value="5'-nucleotidase (syn. UDP-sugar hydrolase), C-terminal domain"/>
    <property type="match status" value="1"/>
</dbReference>
<dbReference type="PRINTS" id="PR01607">
    <property type="entry name" value="APYRASEFAMLY"/>
</dbReference>
<gene>
    <name evidence="4" type="ORF">JOC49_000650</name>
</gene>
<keyword evidence="5" id="KW-1185">Reference proteome</keyword>
<keyword evidence="2 4" id="KW-0378">Hydrolase</keyword>
<name>A0ABS2MP09_9FIRM</name>
<dbReference type="InterPro" id="IPR018392">
    <property type="entry name" value="LysM"/>
</dbReference>
<dbReference type="InterPro" id="IPR006146">
    <property type="entry name" value="5'-Nucleotdase_CS"/>
</dbReference>
<dbReference type="Gene3D" id="3.90.780.10">
    <property type="entry name" value="5'-Nucleotidase, C-terminal domain"/>
    <property type="match status" value="1"/>
</dbReference>
<dbReference type="InterPro" id="IPR036907">
    <property type="entry name" value="5'-Nucleotdase_C_sf"/>
</dbReference>
<dbReference type="SUPFAM" id="SSF56300">
    <property type="entry name" value="Metallo-dependent phosphatases"/>
    <property type="match status" value="1"/>
</dbReference>
<dbReference type="InterPro" id="IPR008334">
    <property type="entry name" value="5'-Nucleotdase_C"/>
</dbReference>
<dbReference type="PROSITE" id="PS00785">
    <property type="entry name" value="5_NUCLEOTIDASE_1"/>
    <property type="match status" value="1"/>
</dbReference>
<dbReference type="InterPro" id="IPR004843">
    <property type="entry name" value="Calcineurin-like_PHP"/>
</dbReference>
<dbReference type="Gene3D" id="3.60.21.10">
    <property type="match status" value="1"/>
</dbReference>
<dbReference type="RefSeq" id="WP_204662250.1">
    <property type="nucleotide sequence ID" value="NZ_JAFBDT010000003.1"/>
</dbReference>
<organism evidence="4 5">
    <name type="scientific">Fusibacter tunisiensis</name>
    <dbReference type="NCBI Taxonomy" id="1008308"/>
    <lineage>
        <taxon>Bacteria</taxon>
        <taxon>Bacillati</taxon>
        <taxon>Bacillota</taxon>
        <taxon>Clostridia</taxon>
        <taxon>Eubacteriales</taxon>
        <taxon>Eubacteriales Family XII. Incertae Sedis</taxon>
        <taxon>Fusibacter</taxon>
    </lineage>
</organism>
<keyword evidence="1" id="KW-0732">Signal</keyword>
<dbReference type="EMBL" id="JAFBDT010000003">
    <property type="protein sequence ID" value="MBM7561133.1"/>
    <property type="molecule type" value="Genomic_DNA"/>
</dbReference>
<evidence type="ECO:0000256" key="2">
    <source>
        <dbReference type="RuleBase" id="RU362119"/>
    </source>
</evidence>
<dbReference type="InterPro" id="IPR029052">
    <property type="entry name" value="Metallo-depent_PP-like"/>
</dbReference>
<dbReference type="PANTHER" id="PTHR11575:SF24">
    <property type="entry name" value="5'-NUCLEOTIDASE"/>
    <property type="match status" value="1"/>
</dbReference>
<evidence type="ECO:0000313" key="4">
    <source>
        <dbReference type="EMBL" id="MBM7561133.1"/>
    </source>
</evidence>
<dbReference type="EC" id="3.1.3.5" evidence="4"/>
<accession>A0ABS2MP09</accession>
<evidence type="ECO:0000259" key="3">
    <source>
        <dbReference type="PROSITE" id="PS51782"/>
    </source>
</evidence>
<dbReference type="Pfam" id="PF01476">
    <property type="entry name" value="LysM"/>
    <property type="match status" value="1"/>
</dbReference>
<dbReference type="InterPro" id="IPR036779">
    <property type="entry name" value="LysM_dom_sf"/>
</dbReference>
<sequence length="664" mass="73240">MKNKLIGLLAGIVIVAQLVPFNLSAAEAQTYVIQPGDVLWRIAQDYDMMWEDLAEFNELENPHMIYAGDELQIPGPEDETVSVRILHTNDHHSHLESSPYDLTFNGVPTRVNIGGFSSIATVIEEHRNDNTIVLNNGELNGTLYFSLFKGEVDFKVFNALGIDAYALGNHEFDEGDGRLAELIEMTEFPIISSNVQPNENSPLYAVKDRIKPYTIQEIDGEKIGIIGILKVEKTKSSSLASDDLMFTEEIETAQKYVAELEEQGVNKIILLSHVGYYNDFLLAENVPGVDIIIGGDTHDLLGDETELNEAGLAQDYYGQTGPFAGYEHGNYEENPTIGEYPTVVESSDGNPVYIVTAWEYAHGLGKMDVEFTKDGTVKAIDGNIIIPVAGPFLQKDSEGNQVEVDATTLESIEQVIESSPILTKAKVSETVEAIISPYKEEMQASMETVIGKISTNMSADRIPTPFENGETPTGSYAGYVVAKAFANANPRIDVAIQNVGGVRSAFYEGDFTVNQAITTLPFSNTVVMMDMTGQEIVNVLNQSAYYALNSGSTGAFPASANLRYDVFLSEEEGKVIQNVEVKDHESVWAPIDLEKKYTVSTNSFTALGKDNYLEFEKVRDSADANFEDTYINYYVPLKEFIEGLPDKTLQPIDTEDYCLKSVTE</sequence>
<evidence type="ECO:0000313" key="5">
    <source>
        <dbReference type="Proteomes" id="UP000767854"/>
    </source>
</evidence>
<dbReference type="InterPro" id="IPR006179">
    <property type="entry name" value="5_nucleotidase/apyrase"/>
</dbReference>
<comment type="similarity">
    <text evidence="2">Belongs to the 5'-nucleotidase family.</text>
</comment>
<keyword evidence="2" id="KW-0547">Nucleotide-binding</keyword>
<dbReference type="SUPFAM" id="SSF54106">
    <property type="entry name" value="LysM domain"/>
    <property type="match status" value="1"/>
</dbReference>
<dbReference type="Pfam" id="PF02872">
    <property type="entry name" value="5_nucleotid_C"/>
    <property type="match status" value="1"/>
</dbReference>
<dbReference type="CDD" id="cd00118">
    <property type="entry name" value="LysM"/>
    <property type="match status" value="1"/>
</dbReference>
<dbReference type="Gene3D" id="3.10.350.10">
    <property type="entry name" value="LysM domain"/>
    <property type="match status" value="1"/>
</dbReference>
<dbReference type="GO" id="GO:0008253">
    <property type="term" value="F:5'-nucleotidase activity"/>
    <property type="evidence" value="ECO:0007669"/>
    <property type="project" value="UniProtKB-EC"/>
</dbReference>
<proteinExistence type="inferred from homology"/>
<dbReference type="Pfam" id="PF00149">
    <property type="entry name" value="Metallophos"/>
    <property type="match status" value="1"/>
</dbReference>
<dbReference type="SMART" id="SM00257">
    <property type="entry name" value="LysM"/>
    <property type="match status" value="1"/>
</dbReference>
<dbReference type="Proteomes" id="UP000767854">
    <property type="component" value="Unassembled WGS sequence"/>
</dbReference>
<reference evidence="4 5" key="1">
    <citation type="submission" date="2021-01" db="EMBL/GenBank/DDBJ databases">
        <title>Genomic Encyclopedia of Type Strains, Phase IV (KMG-IV): sequencing the most valuable type-strain genomes for metagenomic binning, comparative biology and taxonomic classification.</title>
        <authorList>
            <person name="Goeker M."/>
        </authorList>
    </citation>
    <scope>NUCLEOTIDE SEQUENCE [LARGE SCALE GENOMIC DNA]</scope>
    <source>
        <strain evidence="4 5">DSM 24436</strain>
    </source>
</reference>